<evidence type="ECO:0000259" key="2">
    <source>
        <dbReference type="Pfam" id="PF08457"/>
    </source>
</evidence>
<sequence length="1199" mass="135572">MSIDRSPQAPNATSPVAPMSPSAHQAASPSDDDGRSSNASRAPSSQDPYYSNEDIAALHSVVVAAQELLDTAPEPKPLPAAALFKAYDKVLPTYGIDPDTDHHLSTFVFRVGGERGGGTLLDKFQSILGRMGIVLEFGDNTTASSRTSPSASPAYSSTSRQSHGFAPEKNGNLTSTGVAVSRPSVVPLVQSLASPESQPPQQNHVDFSDTDEEDGEDEEMRRAVISSAMNRWRSLVANRRTQQAQRIPSFPSIPEEASADIRNFEDRPFQDRPAITASEASTTPHVNGVISDGQVSDKGTTDINVPPISPQSPVVRPRPAIMDAIRPLTASTQQSQSDAVAHHEDDAPSSPKEQPTTRPQEVEEAPSRHSIAPSVPEVHIPPVPEVRIAQTVTQLDVTQRDERTRSRPSTPPEPTDNTTLKQHSIQESERGPSTPVQQTDPEKEYQRLLRRASRAREIYLASKVFNHWADRTARRLERDAVARRHMIRFRYFRSWCQAPVDREPTADQMRAAVVVRKWQRIVAQEKTLQAMAKVAARAYQLKKIHQVLDRWTCIRLEHVGRQITASHMRTKAISRWMLQASNGMALDEAIKSQVGLQQQLNTIHKWQGYAAKETILADSARRMGSVHQSFTHLKEWWDQAEIGRRATTYRHHLLMKKVDFAFNQWNLQARAQAFIWRREYLQVSRVFDRWCQRAEQDGDMSRRAESYYETQAKSKVLGCFRRFDQESSYMTRLEDRARLYLGATSLLRVFDRTVKRRQDRDKQYVKRYLMARYTQVSSAKKKRNFFAALDRWRALAAEDREQREMTLELHSRKQHHRLMLAAEEWAKQAVIDQRRLQDARLEHAQGWLDAWREHAEDLEQRDVEAWQLWAADKQRQSLKSWSIASLQQSGQAHTALEVRKKHERERRNRILQHWRQRDDRLENMPPRFNSQPNSVVRSLNWSRGSWRGFSGRRSTLNRNDRGYDYSNTPLETPTRWTGHPLSMSTMLPPGSMAPLREADENDAASSFAGDGDHDDLDLAASPSLRPASRGQFSTIPSTTPMAPVPSHLERGLRDEYEESEQNGINRSTRASSRIPKFESPRSRPEDSRPAGMSESTNTDRVGHLQRSLAATRPFGLRQPNRRTVGPRPASPEATTQAIASKSVSARPTSLRFGATQNVGTTPSARSVRIQSPRTFSVTTPRPGGASRRTKLRSATAMNQ</sequence>
<feature type="compositionally biased region" description="Basic and acidic residues" evidence="1">
    <location>
        <begin position="1075"/>
        <end position="1088"/>
    </location>
</feature>
<feature type="region of interest" description="Disordered" evidence="1">
    <location>
        <begin position="274"/>
        <end position="317"/>
    </location>
</feature>
<dbReference type="Pfam" id="PF08457">
    <property type="entry name" value="Sfi1"/>
    <property type="match status" value="1"/>
</dbReference>
<dbReference type="OrthoDB" id="5215300at2759"/>
<dbReference type="AlphaFoldDB" id="A0A9W8WFA7"/>
<evidence type="ECO:0000256" key="1">
    <source>
        <dbReference type="SAM" id="MobiDB-lite"/>
    </source>
</evidence>
<feature type="region of interest" description="Disordered" evidence="1">
    <location>
        <begin position="950"/>
        <end position="1199"/>
    </location>
</feature>
<evidence type="ECO:0000313" key="4">
    <source>
        <dbReference type="Proteomes" id="UP001140502"/>
    </source>
</evidence>
<keyword evidence="4" id="KW-1185">Reference proteome</keyword>
<evidence type="ECO:0000313" key="3">
    <source>
        <dbReference type="EMBL" id="KAJ4322917.1"/>
    </source>
</evidence>
<organism evidence="3 4">
    <name type="scientific">Fusarium piperis</name>
    <dbReference type="NCBI Taxonomy" id="1435070"/>
    <lineage>
        <taxon>Eukaryota</taxon>
        <taxon>Fungi</taxon>
        <taxon>Dikarya</taxon>
        <taxon>Ascomycota</taxon>
        <taxon>Pezizomycotina</taxon>
        <taxon>Sordariomycetes</taxon>
        <taxon>Hypocreomycetidae</taxon>
        <taxon>Hypocreales</taxon>
        <taxon>Nectriaceae</taxon>
        <taxon>Fusarium</taxon>
        <taxon>Fusarium solani species complex</taxon>
    </lineage>
</organism>
<feature type="region of interest" description="Disordered" evidence="1">
    <location>
        <begin position="142"/>
        <end position="177"/>
    </location>
</feature>
<feature type="compositionally biased region" description="Acidic residues" evidence="1">
    <location>
        <begin position="208"/>
        <end position="218"/>
    </location>
</feature>
<feature type="region of interest" description="Disordered" evidence="1">
    <location>
        <begin position="190"/>
        <end position="220"/>
    </location>
</feature>
<reference evidence="3" key="1">
    <citation type="submission" date="2022-10" db="EMBL/GenBank/DDBJ databases">
        <title>Tapping the CABI collections for fungal endophytes: first genome assemblies for Collariella, Neodidymelliopsis, Ascochyta clinopodiicola, Didymella pomorum, Didymosphaeria variabile, Neocosmospora piperis and Neocucurbitaria cava.</title>
        <authorList>
            <person name="Hill R."/>
        </authorList>
    </citation>
    <scope>NUCLEOTIDE SEQUENCE</scope>
    <source>
        <strain evidence="3">IMI 366586</strain>
    </source>
</reference>
<feature type="compositionally biased region" description="Polar residues" evidence="1">
    <location>
        <begin position="191"/>
        <end position="205"/>
    </location>
</feature>
<comment type="caution">
    <text evidence="3">The sequence shown here is derived from an EMBL/GenBank/DDBJ whole genome shotgun (WGS) entry which is preliminary data.</text>
</comment>
<name>A0A9W8WFA7_9HYPO</name>
<accession>A0A9W8WFA7</accession>
<feature type="compositionally biased region" description="Polar residues" evidence="1">
    <location>
        <begin position="1154"/>
        <end position="1179"/>
    </location>
</feature>
<protein>
    <submittedName>
        <fullName evidence="3">Regulator of (H+)-ATPase in vacuolar membrane</fullName>
    </submittedName>
</protein>
<dbReference type="Proteomes" id="UP001140502">
    <property type="component" value="Unassembled WGS sequence"/>
</dbReference>
<dbReference type="EMBL" id="JAPEUR010000076">
    <property type="protein sequence ID" value="KAJ4322917.1"/>
    <property type="molecule type" value="Genomic_DNA"/>
</dbReference>
<feature type="compositionally biased region" description="Low complexity" evidence="1">
    <location>
        <begin position="142"/>
        <end position="162"/>
    </location>
</feature>
<proteinExistence type="predicted"/>
<feature type="domain" description="Sfi1 spindle body" evidence="2">
    <location>
        <begin position="439"/>
        <end position="672"/>
    </location>
</feature>
<feature type="compositionally biased region" description="Polar residues" evidence="1">
    <location>
        <begin position="36"/>
        <end position="49"/>
    </location>
</feature>
<gene>
    <name evidence="3" type="primary">RAV1_2</name>
    <name evidence="3" type="ORF">N0V84_004570</name>
</gene>
<dbReference type="InterPro" id="IPR013665">
    <property type="entry name" value="Sfi1_dom"/>
</dbReference>
<feature type="compositionally biased region" description="Polar residues" evidence="1">
    <location>
        <begin position="1132"/>
        <end position="1147"/>
    </location>
</feature>
<feature type="compositionally biased region" description="Polar residues" evidence="1">
    <location>
        <begin position="1030"/>
        <end position="1040"/>
    </location>
</feature>
<feature type="compositionally biased region" description="Polar residues" evidence="1">
    <location>
        <begin position="965"/>
        <end position="975"/>
    </location>
</feature>
<feature type="compositionally biased region" description="Polar residues" evidence="1">
    <location>
        <begin position="329"/>
        <end position="338"/>
    </location>
</feature>
<feature type="compositionally biased region" description="Polar residues" evidence="1">
    <location>
        <begin position="293"/>
        <end position="303"/>
    </location>
</feature>
<feature type="region of interest" description="Disordered" evidence="1">
    <location>
        <begin position="1"/>
        <end position="50"/>
    </location>
</feature>
<feature type="compositionally biased region" description="Polar residues" evidence="1">
    <location>
        <begin position="1061"/>
        <end position="1071"/>
    </location>
</feature>
<feature type="region of interest" description="Disordered" evidence="1">
    <location>
        <begin position="329"/>
        <end position="443"/>
    </location>
</feature>